<accession>A0AAW0CRJ1</accession>
<evidence type="ECO:0000259" key="1">
    <source>
        <dbReference type="Pfam" id="PF20236"/>
    </source>
</evidence>
<keyword evidence="3" id="KW-1185">Reference proteome</keyword>
<sequence length="180" mass="19638">MPVLNFRSRDIFDTDVCSADGALLYKVTKQDSAARKVVITKTSTRPENDPLGTIEMRYPDDNICECLGSDMNISRDGLGAPFIFKASDGKTYRWEDCFGDDGIFTSANGSQLGSFHKKSVFTLLSGSTPKAILSISDEAVAIMDEILVSLIYAKRYLRPKGLPIVSGAGLSRPLVVHPLQ</sequence>
<protein>
    <recommendedName>
        <fullName evidence="1">DUF6593 domain-containing protein</fullName>
    </recommendedName>
</protein>
<proteinExistence type="predicted"/>
<dbReference type="InterPro" id="IPR046528">
    <property type="entry name" value="DUF6593"/>
</dbReference>
<dbReference type="AlphaFoldDB" id="A0AAW0CRJ1"/>
<reference evidence="2 3" key="1">
    <citation type="submission" date="2024-01" db="EMBL/GenBank/DDBJ databases">
        <title>A draft genome for a cacao thread blight-causing isolate of Paramarasmius palmivorus.</title>
        <authorList>
            <person name="Baruah I.K."/>
            <person name="Bukari Y."/>
            <person name="Amoako-Attah I."/>
            <person name="Meinhardt L.W."/>
            <person name="Bailey B.A."/>
            <person name="Cohen S.P."/>
        </authorList>
    </citation>
    <scope>NUCLEOTIDE SEQUENCE [LARGE SCALE GENOMIC DNA]</scope>
    <source>
        <strain evidence="2 3">GH-12</strain>
    </source>
</reference>
<dbReference type="Proteomes" id="UP001383192">
    <property type="component" value="Unassembled WGS sequence"/>
</dbReference>
<name>A0AAW0CRJ1_9AGAR</name>
<comment type="caution">
    <text evidence="2">The sequence shown here is derived from an EMBL/GenBank/DDBJ whole genome shotgun (WGS) entry which is preliminary data.</text>
</comment>
<evidence type="ECO:0000313" key="2">
    <source>
        <dbReference type="EMBL" id="KAK7040713.1"/>
    </source>
</evidence>
<evidence type="ECO:0000313" key="3">
    <source>
        <dbReference type="Proteomes" id="UP001383192"/>
    </source>
</evidence>
<dbReference type="Pfam" id="PF20236">
    <property type="entry name" value="DUF6593"/>
    <property type="match status" value="1"/>
</dbReference>
<feature type="domain" description="DUF6593" evidence="1">
    <location>
        <begin position="10"/>
        <end position="157"/>
    </location>
</feature>
<dbReference type="EMBL" id="JAYKXP010000036">
    <property type="protein sequence ID" value="KAK7040713.1"/>
    <property type="molecule type" value="Genomic_DNA"/>
</dbReference>
<gene>
    <name evidence="2" type="ORF">VNI00_009619</name>
</gene>
<organism evidence="2 3">
    <name type="scientific">Paramarasmius palmivorus</name>
    <dbReference type="NCBI Taxonomy" id="297713"/>
    <lineage>
        <taxon>Eukaryota</taxon>
        <taxon>Fungi</taxon>
        <taxon>Dikarya</taxon>
        <taxon>Basidiomycota</taxon>
        <taxon>Agaricomycotina</taxon>
        <taxon>Agaricomycetes</taxon>
        <taxon>Agaricomycetidae</taxon>
        <taxon>Agaricales</taxon>
        <taxon>Marasmiineae</taxon>
        <taxon>Marasmiaceae</taxon>
        <taxon>Paramarasmius</taxon>
    </lineage>
</organism>